<feature type="compositionally biased region" description="Basic and acidic residues" evidence="2">
    <location>
        <begin position="338"/>
        <end position="354"/>
    </location>
</feature>
<dbReference type="RefSeq" id="WP_157332875.1">
    <property type="nucleotide sequence ID" value="NZ_RHLK01000002.1"/>
</dbReference>
<organism evidence="4 5">
    <name type="scientific">Paenibacillus lutrae</name>
    <dbReference type="NCBI Taxonomy" id="2078573"/>
    <lineage>
        <taxon>Bacteria</taxon>
        <taxon>Bacillati</taxon>
        <taxon>Bacillota</taxon>
        <taxon>Bacilli</taxon>
        <taxon>Bacillales</taxon>
        <taxon>Paenibacillaceae</taxon>
        <taxon>Paenibacillus</taxon>
    </lineage>
</organism>
<keyword evidence="4" id="KW-0540">Nuclease</keyword>
<keyword evidence="5" id="KW-1185">Reference proteome</keyword>
<evidence type="ECO:0000313" key="4">
    <source>
        <dbReference type="EMBL" id="MVO98556.1"/>
    </source>
</evidence>
<dbReference type="PANTHER" id="PTHR30337:SF7">
    <property type="entry name" value="PHOSPHOESTERASE"/>
    <property type="match status" value="1"/>
</dbReference>
<dbReference type="Pfam" id="PF00149">
    <property type="entry name" value="Metallophos"/>
    <property type="match status" value="1"/>
</dbReference>
<evidence type="ECO:0000256" key="2">
    <source>
        <dbReference type="SAM" id="MobiDB-lite"/>
    </source>
</evidence>
<dbReference type="GO" id="GO:0004527">
    <property type="term" value="F:exonuclease activity"/>
    <property type="evidence" value="ECO:0007669"/>
    <property type="project" value="UniProtKB-KW"/>
</dbReference>
<name>A0A7X3FF60_9BACL</name>
<dbReference type="CDD" id="cd00840">
    <property type="entry name" value="MPP_Mre11_N"/>
    <property type="match status" value="1"/>
</dbReference>
<dbReference type="EMBL" id="RHLK01000002">
    <property type="protein sequence ID" value="MVO98556.1"/>
    <property type="molecule type" value="Genomic_DNA"/>
</dbReference>
<keyword evidence="1" id="KW-0378">Hydrolase</keyword>
<accession>A0A7X3FF60</accession>
<feature type="region of interest" description="Disordered" evidence="2">
    <location>
        <begin position="329"/>
        <end position="354"/>
    </location>
</feature>
<proteinExistence type="predicted"/>
<keyword evidence="4" id="KW-0269">Exonuclease</keyword>
<dbReference type="Gene3D" id="3.60.21.10">
    <property type="match status" value="1"/>
</dbReference>
<reference evidence="4 5" key="1">
    <citation type="journal article" date="2019" name="Microorganisms">
        <title>Paenibacillus lutrae sp. nov., A Chitinolytic Species Isolated from A River Otter in Castril Natural Park, Granada, Spain.</title>
        <authorList>
            <person name="Rodriguez M."/>
            <person name="Reina J.C."/>
            <person name="Bejar V."/>
            <person name="Llamas I."/>
        </authorList>
    </citation>
    <scope>NUCLEOTIDE SEQUENCE [LARGE SCALE GENOMIC DNA]</scope>
    <source>
        <strain evidence="4 5">N10</strain>
    </source>
</reference>
<protein>
    <submittedName>
        <fullName evidence="4">DNA repair exonuclease</fullName>
    </submittedName>
</protein>
<dbReference type="InterPro" id="IPR050535">
    <property type="entry name" value="DNA_Repair-Maintenance_Comp"/>
</dbReference>
<sequence>MKPLKFMHAADLHLDSAFKGMHTVPGPIREVIRESTFTALGRLVRLAIRENVDFVVFSGDIYDTADRSLRAQLRFRSALAELDKAGIPSFVIHGNHDPADGRAARLDWPPSVHVYAAGGTVETVPVFKEDRGTIAHVHGISYPTAAVLDNYALRFNGKDASVYQIALLHTNVDGNPGFDNYAPCSRQDLIGRGIDYWALGHIHTREVLNESPLAVYPGNIQGRSIRECGERGCYIVHVDEHGCAQLAFHTLDAVRWEQADLSIEGITTEQELHEGLDGLLDELRAGAGGRPVIVRLALTGRGPLHLRLQSGSTLTDLVRELRDSEAAKFGAGSLSTGSDREQEQSGYSEDKYREGYGSGETFSVHRGNRQESHPPFVWVESIESHTGQDLDLDQLLTEESFMGDLLRLAEELAADEKKLEAFAAEALHPLMSQPGAAKLFGGRAAEDELQEWLRAARELALDLLVAGGGRER</sequence>
<gene>
    <name evidence="4" type="ORF">EDM21_03235</name>
</gene>
<evidence type="ECO:0000256" key="1">
    <source>
        <dbReference type="ARBA" id="ARBA00022801"/>
    </source>
</evidence>
<evidence type="ECO:0000259" key="3">
    <source>
        <dbReference type="Pfam" id="PF00149"/>
    </source>
</evidence>
<dbReference type="SUPFAM" id="SSF56300">
    <property type="entry name" value="Metallo-dependent phosphatases"/>
    <property type="match status" value="1"/>
</dbReference>
<dbReference type="AlphaFoldDB" id="A0A7X3FF60"/>
<dbReference type="Proteomes" id="UP000490800">
    <property type="component" value="Unassembled WGS sequence"/>
</dbReference>
<dbReference type="InterPro" id="IPR029052">
    <property type="entry name" value="Metallo-depent_PP-like"/>
</dbReference>
<dbReference type="PANTHER" id="PTHR30337">
    <property type="entry name" value="COMPONENT OF ATP-DEPENDENT DSDNA EXONUCLEASE"/>
    <property type="match status" value="1"/>
</dbReference>
<dbReference type="InterPro" id="IPR041796">
    <property type="entry name" value="Mre11_N"/>
</dbReference>
<feature type="domain" description="Calcineurin-like phosphoesterase" evidence="3">
    <location>
        <begin position="4"/>
        <end position="204"/>
    </location>
</feature>
<comment type="caution">
    <text evidence="4">The sequence shown here is derived from an EMBL/GenBank/DDBJ whole genome shotgun (WGS) entry which is preliminary data.</text>
</comment>
<dbReference type="InterPro" id="IPR004843">
    <property type="entry name" value="Calcineurin-like_PHP"/>
</dbReference>
<evidence type="ECO:0000313" key="5">
    <source>
        <dbReference type="Proteomes" id="UP000490800"/>
    </source>
</evidence>
<dbReference type="OrthoDB" id="9773856at2"/>